<evidence type="ECO:0000313" key="1">
    <source>
        <dbReference type="EMBL" id="QAT42361.1"/>
    </source>
</evidence>
<dbReference type="RefSeq" id="WP_128745011.1">
    <property type="nucleotide sequence ID" value="NZ_CP035281.1"/>
</dbReference>
<organism evidence="1 2">
    <name type="scientific">Aminipila luticellarii</name>
    <dbReference type="NCBI Taxonomy" id="2507160"/>
    <lineage>
        <taxon>Bacteria</taxon>
        <taxon>Bacillati</taxon>
        <taxon>Bacillota</taxon>
        <taxon>Clostridia</taxon>
        <taxon>Peptostreptococcales</taxon>
        <taxon>Anaerovoracaceae</taxon>
        <taxon>Aminipila</taxon>
    </lineage>
</organism>
<dbReference type="AlphaFoldDB" id="A0A410PTR5"/>
<sequence length="88" mass="9970">MKKPLNYAMLLHFTKVDEACADDVIESLKGDYSNYKGLKRDAMIEAIMTAEANGILEESRFEMDSTGKLRVYYRATGEMRDIILKAIG</sequence>
<dbReference type="EMBL" id="CP035281">
    <property type="protein sequence ID" value="QAT42361.1"/>
    <property type="molecule type" value="Genomic_DNA"/>
</dbReference>
<evidence type="ECO:0000313" key="2">
    <source>
        <dbReference type="Proteomes" id="UP000287601"/>
    </source>
</evidence>
<dbReference type="Proteomes" id="UP000287601">
    <property type="component" value="Chromosome"/>
</dbReference>
<accession>A0A410PTR5</accession>
<dbReference type="OrthoDB" id="1683105at2"/>
<reference evidence="1 2" key="1">
    <citation type="submission" date="2019-01" db="EMBL/GenBank/DDBJ databases">
        <title>Draft genomes of a novel of Aminipila strains.</title>
        <authorList>
            <person name="Ma S."/>
        </authorList>
    </citation>
    <scope>NUCLEOTIDE SEQUENCE [LARGE SCALE GENOMIC DNA]</scope>
    <source>
        <strain evidence="2">JN-39</strain>
    </source>
</reference>
<proteinExistence type="predicted"/>
<dbReference type="KEGG" id="amij:EQM06_03440"/>
<gene>
    <name evidence="1" type="ORF">EQM06_03440</name>
</gene>
<protein>
    <submittedName>
        <fullName evidence="1">Uncharacterized protein</fullName>
    </submittedName>
</protein>
<keyword evidence="2" id="KW-1185">Reference proteome</keyword>
<name>A0A410PTR5_9FIRM</name>